<evidence type="ECO:0000259" key="1">
    <source>
        <dbReference type="PROSITE" id="PS51186"/>
    </source>
</evidence>
<sequence length="187" mass="21403">MTSNKKASLKLVIKKGINLTEQELSQIKKDILREFKIAFNMDDQAKEKLFFLLKQENAILAMGSLWEVKPVIFNGENFSIYGVLNVIANIKGKGYGKRIVTSMIKYLVFHNKTAFGFCMPQNSGFYEKCGFTIDTVSTKRFVYTKGKERITNQDGQVIFYQDASDHFMEKVLAFPDRKVSIPTASLW</sequence>
<organism evidence="2 3">
    <name type="scientific">candidate division CPR3 bacterium GW2011_GWF2_35_18</name>
    <dbReference type="NCBI Taxonomy" id="1618350"/>
    <lineage>
        <taxon>Bacteria</taxon>
        <taxon>Bacteria division CPR3</taxon>
    </lineage>
</organism>
<accession>A0A0G0BKK6</accession>
<dbReference type="PROSITE" id="PS51186">
    <property type="entry name" value="GNAT"/>
    <property type="match status" value="1"/>
</dbReference>
<comment type="caution">
    <text evidence="2">The sequence shown here is derived from an EMBL/GenBank/DDBJ whole genome shotgun (WGS) entry which is preliminary data.</text>
</comment>
<dbReference type="Gene3D" id="3.40.630.30">
    <property type="match status" value="1"/>
</dbReference>
<evidence type="ECO:0000313" key="2">
    <source>
        <dbReference type="EMBL" id="KKP70039.1"/>
    </source>
</evidence>
<evidence type="ECO:0000313" key="3">
    <source>
        <dbReference type="Proteomes" id="UP000034581"/>
    </source>
</evidence>
<dbReference type="SUPFAM" id="SSF55729">
    <property type="entry name" value="Acyl-CoA N-acyltransferases (Nat)"/>
    <property type="match status" value="1"/>
</dbReference>
<gene>
    <name evidence="2" type="ORF">UR67_C0002G0159</name>
</gene>
<feature type="domain" description="N-acetyltransferase" evidence="1">
    <location>
        <begin position="14"/>
        <end position="148"/>
    </location>
</feature>
<dbReference type="GO" id="GO:0016747">
    <property type="term" value="F:acyltransferase activity, transferring groups other than amino-acyl groups"/>
    <property type="evidence" value="ECO:0007669"/>
    <property type="project" value="InterPro"/>
</dbReference>
<dbReference type="AlphaFoldDB" id="A0A0G0BKK6"/>
<reference evidence="2 3" key="1">
    <citation type="journal article" date="2015" name="Nature">
        <title>rRNA introns, odd ribosomes, and small enigmatic genomes across a large radiation of phyla.</title>
        <authorList>
            <person name="Brown C.T."/>
            <person name="Hug L.A."/>
            <person name="Thomas B.C."/>
            <person name="Sharon I."/>
            <person name="Castelle C.J."/>
            <person name="Singh A."/>
            <person name="Wilkins M.J."/>
            <person name="Williams K.H."/>
            <person name="Banfield J.F."/>
        </authorList>
    </citation>
    <scope>NUCLEOTIDE SEQUENCE [LARGE SCALE GENOMIC DNA]</scope>
</reference>
<dbReference type="EMBL" id="LBQB01000002">
    <property type="protein sequence ID" value="KKP70039.1"/>
    <property type="molecule type" value="Genomic_DNA"/>
</dbReference>
<dbReference type="InterPro" id="IPR000182">
    <property type="entry name" value="GNAT_dom"/>
</dbReference>
<proteinExistence type="predicted"/>
<dbReference type="InterPro" id="IPR016181">
    <property type="entry name" value="Acyl_CoA_acyltransferase"/>
</dbReference>
<name>A0A0G0BKK6_UNCC3</name>
<protein>
    <recommendedName>
        <fullName evidence="1">N-acetyltransferase domain-containing protein</fullName>
    </recommendedName>
</protein>
<dbReference type="Proteomes" id="UP000034581">
    <property type="component" value="Unassembled WGS sequence"/>
</dbReference>
<dbReference type="Pfam" id="PF00583">
    <property type="entry name" value="Acetyltransf_1"/>
    <property type="match status" value="1"/>
</dbReference>